<accession>A0ABX3RC06</accession>
<sequence>MLATMTAVDPQNIRQIAQIRPTKRFRRRIAPVDFEHLTDPFEAHRAVAGPITVPLEFGALY</sequence>
<comment type="caution">
    <text evidence="1">The sequence shown here is derived from an EMBL/GenBank/DDBJ whole genome shotgun (WGS) entry which is preliminary data.</text>
</comment>
<evidence type="ECO:0000313" key="1">
    <source>
        <dbReference type="EMBL" id="OQZ91524.1"/>
    </source>
</evidence>
<name>A0ABX3RC06_9MYCO</name>
<dbReference type="EMBL" id="MVHD01000009">
    <property type="protein sequence ID" value="OQZ91524.1"/>
    <property type="molecule type" value="Genomic_DNA"/>
</dbReference>
<organism evidence="1 2">
    <name type="scientific">Mycobacterium alsense</name>
    <dbReference type="NCBI Taxonomy" id="324058"/>
    <lineage>
        <taxon>Bacteria</taxon>
        <taxon>Bacillati</taxon>
        <taxon>Actinomycetota</taxon>
        <taxon>Actinomycetes</taxon>
        <taxon>Mycobacteriales</taxon>
        <taxon>Mycobacteriaceae</taxon>
        <taxon>Mycobacterium</taxon>
    </lineage>
</organism>
<proteinExistence type="predicted"/>
<dbReference type="Proteomes" id="UP000192319">
    <property type="component" value="Unassembled WGS sequence"/>
</dbReference>
<gene>
    <name evidence="1" type="ORF">BST11_07925</name>
</gene>
<reference evidence="1 2" key="1">
    <citation type="submission" date="2017-02" db="EMBL/GenBank/DDBJ databases">
        <title>The new phylogeny of genus Mycobacterium.</title>
        <authorList>
            <person name="Tortoli E."/>
            <person name="Trovato A."/>
            <person name="Cirillo D.M."/>
        </authorList>
    </citation>
    <scope>NUCLEOTIDE SEQUENCE [LARGE SCALE GENOMIC DNA]</scope>
    <source>
        <strain evidence="1 2">DSM 45230</strain>
    </source>
</reference>
<keyword evidence="2" id="KW-1185">Reference proteome</keyword>
<protein>
    <submittedName>
        <fullName evidence="1">Uncharacterized protein</fullName>
    </submittedName>
</protein>
<evidence type="ECO:0000313" key="2">
    <source>
        <dbReference type="Proteomes" id="UP000192319"/>
    </source>
</evidence>